<feature type="region of interest" description="Disordered" evidence="3">
    <location>
        <begin position="362"/>
        <end position="381"/>
    </location>
</feature>
<sequence>MDAQSNIIQNSLAQIDSLSGADPSSDGGGGSSAAFSDLRHLVEYSLAGMVCLLRQVRPHLTRGDAMWCLLMSDLHIGRASTIDVPVTPASALAAMILQRTAIATSSWSVRGVSTFHRRWSSGGSEKGNHRGYLPRNPRAGGAVNERMEWAQDKAFQAAGKLSCDLSELRILRQDREETLNAKSTRQIMDDSSIKKIEDMEDALRKVSIEVDRANEVVRRLELENKELKAEMAASKLSASESAMMSMEIAKREKKSMKKLAAWEKQRIELQGSITEEKKKVEQLQQHSTQMKKAKTEMEGKLRQEMKAKEEAVARGEEERKAKEACEGGIRRKRDALRRKVEVDFQRHRDDIQRLQDELARLKSSPRPAALRSPLPTSPLPPSPIAAAVRHRAPVRAAAAEAAGRRECLTCRREVCVVFLPCAHQVLCACCSDNHEKKARARCPTCNLRIQRRIRVFGATA</sequence>
<dbReference type="InterPro" id="IPR046527">
    <property type="entry name" value="PIR2-like_helical"/>
</dbReference>
<evidence type="ECO:0000256" key="1">
    <source>
        <dbReference type="PROSITE-ProRule" id="PRU00175"/>
    </source>
</evidence>
<proteinExistence type="predicted"/>
<dbReference type="AlphaFoldDB" id="A0A7I8JWD5"/>
<accession>A0A7I8JWD5</accession>
<feature type="domain" description="RING-type" evidence="4">
    <location>
        <begin position="407"/>
        <end position="446"/>
    </location>
</feature>
<protein>
    <recommendedName>
        <fullName evidence="4">RING-type domain-containing protein</fullName>
    </recommendedName>
</protein>
<keyword evidence="1" id="KW-0479">Metal-binding</keyword>
<evidence type="ECO:0000259" key="4">
    <source>
        <dbReference type="PROSITE" id="PS50089"/>
    </source>
</evidence>
<dbReference type="Pfam" id="PF20235">
    <property type="entry name" value="PIR2-like_helical"/>
    <property type="match status" value="1"/>
</dbReference>
<keyword evidence="1" id="KW-0863">Zinc-finger</keyword>
<dbReference type="PROSITE" id="PS50089">
    <property type="entry name" value="ZF_RING_2"/>
    <property type="match status" value="1"/>
</dbReference>
<organism evidence="5">
    <name type="scientific">Spirodela intermedia</name>
    <name type="common">Intermediate duckweed</name>
    <dbReference type="NCBI Taxonomy" id="51605"/>
    <lineage>
        <taxon>Eukaryota</taxon>
        <taxon>Viridiplantae</taxon>
        <taxon>Streptophyta</taxon>
        <taxon>Embryophyta</taxon>
        <taxon>Tracheophyta</taxon>
        <taxon>Spermatophyta</taxon>
        <taxon>Magnoliopsida</taxon>
        <taxon>Liliopsida</taxon>
        <taxon>Araceae</taxon>
        <taxon>Lemnoideae</taxon>
        <taxon>Spirodela</taxon>
    </lineage>
</organism>
<evidence type="ECO:0000256" key="2">
    <source>
        <dbReference type="SAM" id="Coils"/>
    </source>
</evidence>
<dbReference type="Gene3D" id="3.30.40.10">
    <property type="entry name" value="Zinc/RING finger domain, C3HC4 (zinc finger)"/>
    <property type="match status" value="1"/>
</dbReference>
<reference evidence="5 6" key="1">
    <citation type="submission" date="2019-12" db="EMBL/GenBank/DDBJ databases">
        <authorList>
            <person name="Scholz U."/>
            <person name="Mascher M."/>
            <person name="Fiebig A."/>
        </authorList>
    </citation>
    <scope>NUCLEOTIDE SEQUENCE</scope>
</reference>
<dbReference type="Proteomes" id="UP001189122">
    <property type="component" value="Unassembled WGS sequence"/>
</dbReference>
<keyword evidence="6" id="KW-1185">Reference proteome</keyword>
<dbReference type="PANTHER" id="PTHR46405">
    <property type="entry name" value="OS05G0141500 PROTEIN"/>
    <property type="match status" value="1"/>
</dbReference>
<gene>
    <name evidence="5" type="ORF">SI7747_18020208</name>
</gene>
<dbReference type="InterPro" id="IPR046934">
    <property type="entry name" value="PIR2-like"/>
</dbReference>
<name>A0A7I8JWD5_SPIIN</name>
<keyword evidence="1" id="KW-0862">Zinc</keyword>
<dbReference type="PANTHER" id="PTHR46405:SF3">
    <property type="entry name" value="RING_U-BOX SUPERFAMILY PROTEIN"/>
    <property type="match status" value="1"/>
</dbReference>
<evidence type="ECO:0000256" key="3">
    <source>
        <dbReference type="SAM" id="MobiDB-lite"/>
    </source>
</evidence>
<dbReference type="InterPro" id="IPR001841">
    <property type="entry name" value="Znf_RING"/>
</dbReference>
<evidence type="ECO:0000313" key="5">
    <source>
        <dbReference type="EMBL" id="CAA2634819.1"/>
    </source>
</evidence>
<dbReference type="EMBL" id="LR743605">
    <property type="protein sequence ID" value="CAA2634819.1"/>
    <property type="molecule type" value="Genomic_DNA"/>
</dbReference>
<dbReference type="InterPro" id="IPR013083">
    <property type="entry name" value="Znf_RING/FYVE/PHD"/>
</dbReference>
<dbReference type="GO" id="GO:0008270">
    <property type="term" value="F:zinc ion binding"/>
    <property type="evidence" value="ECO:0007669"/>
    <property type="project" value="UniProtKB-KW"/>
</dbReference>
<dbReference type="EMBL" id="CACRZD030000018">
    <property type="protein sequence ID" value="CAA6673792.1"/>
    <property type="molecule type" value="Genomic_DNA"/>
</dbReference>
<evidence type="ECO:0000313" key="6">
    <source>
        <dbReference type="Proteomes" id="UP001189122"/>
    </source>
</evidence>
<feature type="coiled-coil region" evidence="2">
    <location>
        <begin position="196"/>
        <end position="237"/>
    </location>
</feature>
<keyword evidence="2" id="KW-0175">Coiled coil</keyword>